<dbReference type="FunFam" id="1.10.10.60:FF:000059">
    <property type="entry name" value="TGFB-induced factor homeobox 1"/>
    <property type="match status" value="1"/>
</dbReference>
<keyword evidence="5" id="KW-0804">Transcription</keyword>
<keyword evidence="12" id="KW-1185">Reference proteome</keyword>
<dbReference type="InterPro" id="IPR009057">
    <property type="entry name" value="Homeodomain-like_sf"/>
</dbReference>
<dbReference type="GO" id="GO:0006355">
    <property type="term" value="P:regulation of DNA-templated transcription"/>
    <property type="evidence" value="ECO:0007669"/>
    <property type="project" value="InterPro"/>
</dbReference>
<reference evidence="11" key="1">
    <citation type="submission" date="2019-10" db="EMBL/GenBank/DDBJ databases">
        <title>The sequence and de novo assembly of the wild yak genome.</title>
        <authorList>
            <person name="Liu Y."/>
        </authorList>
    </citation>
    <scope>NUCLEOTIDE SEQUENCE [LARGE SCALE GENOMIC DNA]</scope>
    <source>
        <strain evidence="11">WY2019</strain>
    </source>
</reference>
<accession>A0A6B0S6G4</accession>
<evidence type="ECO:0000256" key="3">
    <source>
        <dbReference type="ARBA" id="ARBA00023125"/>
    </source>
</evidence>
<dbReference type="SUPFAM" id="SSF46689">
    <property type="entry name" value="Homeodomain-like"/>
    <property type="match status" value="1"/>
</dbReference>
<comment type="similarity">
    <text evidence="7">Belongs to the TALE/TGIF homeobox family.</text>
</comment>
<dbReference type="InterPro" id="IPR008422">
    <property type="entry name" value="KN_HD"/>
</dbReference>
<evidence type="ECO:0000256" key="5">
    <source>
        <dbReference type="ARBA" id="ARBA00023163"/>
    </source>
</evidence>
<dbReference type="SMART" id="SM00389">
    <property type="entry name" value="HOX"/>
    <property type="match status" value="1"/>
</dbReference>
<dbReference type="GO" id="GO:0003677">
    <property type="term" value="F:DNA binding"/>
    <property type="evidence" value="ECO:0007669"/>
    <property type="project" value="UniProtKB-UniRule"/>
</dbReference>
<evidence type="ECO:0000313" key="12">
    <source>
        <dbReference type="Proteomes" id="UP000322234"/>
    </source>
</evidence>
<dbReference type="Pfam" id="PF05920">
    <property type="entry name" value="Homeobox_KN"/>
    <property type="match status" value="1"/>
</dbReference>
<evidence type="ECO:0000313" key="11">
    <source>
        <dbReference type="EMBL" id="MXQ98128.1"/>
    </source>
</evidence>
<evidence type="ECO:0000256" key="1">
    <source>
        <dbReference type="ARBA" id="ARBA00004123"/>
    </source>
</evidence>
<feature type="region of interest" description="Disordered" evidence="9">
    <location>
        <begin position="1"/>
        <end position="34"/>
    </location>
</feature>
<protein>
    <recommendedName>
        <fullName evidence="10">Homeobox domain-containing protein</fullName>
    </recommendedName>
</protein>
<evidence type="ECO:0000256" key="4">
    <source>
        <dbReference type="ARBA" id="ARBA00023155"/>
    </source>
</evidence>
<evidence type="ECO:0000256" key="9">
    <source>
        <dbReference type="SAM" id="MobiDB-lite"/>
    </source>
</evidence>
<keyword evidence="6 8" id="KW-0539">Nucleus</keyword>
<evidence type="ECO:0000256" key="7">
    <source>
        <dbReference type="ARBA" id="ARBA00038021"/>
    </source>
</evidence>
<gene>
    <name evidence="11" type="ORF">E5288_WYG022542</name>
</gene>
<dbReference type="CDD" id="cd00086">
    <property type="entry name" value="homeodomain"/>
    <property type="match status" value="1"/>
</dbReference>
<dbReference type="EMBL" id="VBQZ03000219">
    <property type="protein sequence ID" value="MXQ98128.1"/>
    <property type="molecule type" value="Genomic_DNA"/>
</dbReference>
<keyword evidence="3 8" id="KW-0238">DNA-binding</keyword>
<name>A0A6B0S6G4_9CETA</name>
<evidence type="ECO:0000256" key="2">
    <source>
        <dbReference type="ARBA" id="ARBA00023015"/>
    </source>
</evidence>
<sequence>METQSLGQGTSMESNSHSATDEVLVSQKGKRKQTGYLPTESVKILHDWLYEHWFKAYPSKVEKCMLSEHISLSFLQISNWFINACRRILPEMLLQDVSDPNLITMYH</sequence>
<evidence type="ECO:0000256" key="6">
    <source>
        <dbReference type="ARBA" id="ARBA00023242"/>
    </source>
</evidence>
<comment type="caution">
    <text evidence="11">The sequence shown here is derived from an EMBL/GenBank/DDBJ whole genome shotgun (WGS) entry which is preliminary data.</text>
</comment>
<dbReference type="GO" id="GO:0005634">
    <property type="term" value="C:nucleus"/>
    <property type="evidence" value="ECO:0007669"/>
    <property type="project" value="UniProtKB-SubCell"/>
</dbReference>
<dbReference type="AlphaFoldDB" id="A0A6B0S6G4"/>
<evidence type="ECO:0000256" key="8">
    <source>
        <dbReference type="PROSITE-ProRule" id="PRU00108"/>
    </source>
</evidence>
<feature type="compositionally biased region" description="Polar residues" evidence="9">
    <location>
        <begin position="1"/>
        <end position="18"/>
    </location>
</feature>
<keyword evidence="2" id="KW-0805">Transcription regulation</keyword>
<keyword evidence="4 8" id="KW-0371">Homeobox</keyword>
<organism evidence="11 12">
    <name type="scientific">Bos mutus</name>
    <name type="common">wild yak</name>
    <dbReference type="NCBI Taxonomy" id="72004"/>
    <lineage>
        <taxon>Eukaryota</taxon>
        <taxon>Metazoa</taxon>
        <taxon>Chordata</taxon>
        <taxon>Craniata</taxon>
        <taxon>Vertebrata</taxon>
        <taxon>Euteleostomi</taxon>
        <taxon>Mammalia</taxon>
        <taxon>Eutheria</taxon>
        <taxon>Laurasiatheria</taxon>
        <taxon>Artiodactyla</taxon>
        <taxon>Ruminantia</taxon>
        <taxon>Pecora</taxon>
        <taxon>Bovidae</taxon>
        <taxon>Bovinae</taxon>
        <taxon>Bos</taxon>
    </lineage>
</organism>
<dbReference type="InterPro" id="IPR001356">
    <property type="entry name" value="HD"/>
</dbReference>
<comment type="subcellular location">
    <subcellularLocation>
        <location evidence="1 8">Nucleus</location>
    </subcellularLocation>
</comment>
<dbReference type="PROSITE" id="PS50071">
    <property type="entry name" value="HOMEOBOX_2"/>
    <property type="match status" value="1"/>
</dbReference>
<feature type="domain" description="Homeobox" evidence="10">
    <location>
        <begin position="28"/>
        <end position="91"/>
    </location>
</feature>
<dbReference type="InterPro" id="IPR050224">
    <property type="entry name" value="TALE_homeobox"/>
</dbReference>
<feature type="DNA-binding region" description="Homeobox" evidence="8">
    <location>
        <begin position="30"/>
        <end position="92"/>
    </location>
</feature>
<dbReference type="Proteomes" id="UP000322234">
    <property type="component" value="Unassembled WGS sequence"/>
</dbReference>
<evidence type="ECO:0000259" key="10">
    <source>
        <dbReference type="PROSITE" id="PS50071"/>
    </source>
</evidence>
<proteinExistence type="inferred from homology"/>
<dbReference type="Gene3D" id="1.10.10.60">
    <property type="entry name" value="Homeodomain-like"/>
    <property type="match status" value="1"/>
</dbReference>
<dbReference type="PANTHER" id="PTHR11850">
    <property type="entry name" value="HOMEOBOX PROTEIN TRANSCRIPTION FACTORS"/>
    <property type="match status" value="1"/>
</dbReference>